<sequence length="105" mass="12445">MDVPNLKYINKLANGDKIFSKKLIDIIKQEFPVEKHSYYKNINSNNFEMALQNVHKLKHKLSILSFEKGYLLAIKHEENLRIHNNSLNEEFKRVLDKITDYLNSI</sequence>
<evidence type="ECO:0000313" key="1">
    <source>
        <dbReference type="EMBL" id="PQV50409.1"/>
    </source>
</evidence>
<dbReference type="EMBL" id="PVEO01000002">
    <property type="protein sequence ID" value="PQV50409.1"/>
    <property type="molecule type" value="Genomic_DNA"/>
</dbReference>
<evidence type="ECO:0000313" key="2">
    <source>
        <dbReference type="Proteomes" id="UP000251545"/>
    </source>
</evidence>
<gene>
    <name evidence="1" type="ORF">CLV33_102270</name>
</gene>
<organism evidence="1 2">
    <name type="scientific">Jejuia pallidilutea</name>
    <dbReference type="NCBI Taxonomy" id="504487"/>
    <lineage>
        <taxon>Bacteria</taxon>
        <taxon>Pseudomonadati</taxon>
        <taxon>Bacteroidota</taxon>
        <taxon>Flavobacteriia</taxon>
        <taxon>Flavobacteriales</taxon>
        <taxon>Flavobacteriaceae</taxon>
        <taxon>Jejuia</taxon>
    </lineage>
</organism>
<dbReference type="Gene3D" id="1.20.120.160">
    <property type="entry name" value="HPT domain"/>
    <property type="match status" value="1"/>
</dbReference>
<comment type="caution">
    <text evidence="1">The sequence shown here is derived from an EMBL/GenBank/DDBJ whole genome shotgun (WGS) entry which is preliminary data.</text>
</comment>
<dbReference type="RefSeq" id="WP_105472955.1">
    <property type="nucleotide sequence ID" value="NZ_PVEO01000002.1"/>
</dbReference>
<dbReference type="Proteomes" id="UP000251545">
    <property type="component" value="Unassembled WGS sequence"/>
</dbReference>
<name>A0A362X9I5_9FLAO</name>
<dbReference type="SUPFAM" id="SSF47226">
    <property type="entry name" value="Histidine-containing phosphotransfer domain, HPT domain"/>
    <property type="match status" value="1"/>
</dbReference>
<accession>A0A362X9I5</accession>
<reference evidence="1 2" key="1">
    <citation type="submission" date="2018-02" db="EMBL/GenBank/DDBJ databases">
        <title>Genomic Encyclopedia of Archaeal and Bacterial Type Strains, Phase II (KMG-II): from individual species to whole genera.</title>
        <authorList>
            <person name="Goeker M."/>
        </authorList>
    </citation>
    <scope>NUCLEOTIDE SEQUENCE [LARGE SCALE GENOMIC DNA]</scope>
    <source>
        <strain evidence="1 2">DSM 21165</strain>
    </source>
</reference>
<dbReference type="GO" id="GO:0000160">
    <property type="term" value="P:phosphorelay signal transduction system"/>
    <property type="evidence" value="ECO:0007669"/>
    <property type="project" value="InterPro"/>
</dbReference>
<evidence type="ECO:0008006" key="3">
    <source>
        <dbReference type="Google" id="ProtNLM"/>
    </source>
</evidence>
<protein>
    <recommendedName>
        <fullName evidence="3">HPt domain-containing protein</fullName>
    </recommendedName>
</protein>
<dbReference type="InterPro" id="IPR036641">
    <property type="entry name" value="HPT_dom_sf"/>
</dbReference>
<proteinExistence type="predicted"/>
<dbReference type="AlphaFoldDB" id="A0A362X9I5"/>